<keyword evidence="4 5" id="KW-0472">Membrane</keyword>
<keyword evidence="3 5" id="KW-1133">Transmembrane helix</keyword>
<evidence type="ECO:0000313" key="8">
    <source>
        <dbReference type="Proteomes" id="UP000000600"/>
    </source>
</evidence>
<reference evidence="7 8" key="1">
    <citation type="journal article" date="2006" name="Nature">
        <title>Global trends of whole-genome duplications revealed by the ciliate Paramecium tetraurelia.</title>
        <authorList>
            <consortium name="Genoscope"/>
            <person name="Aury J.-M."/>
            <person name="Jaillon O."/>
            <person name="Duret L."/>
            <person name="Noel B."/>
            <person name="Jubin C."/>
            <person name="Porcel B.M."/>
            <person name="Segurens B."/>
            <person name="Daubin V."/>
            <person name="Anthouard V."/>
            <person name="Aiach N."/>
            <person name="Arnaiz O."/>
            <person name="Billaut A."/>
            <person name="Beisson J."/>
            <person name="Blanc I."/>
            <person name="Bouhouche K."/>
            <person name="Camara F."/>
            <person name="Duharcourt S."/>
            <person name="Guigo R."/>
            <person name="Gogendeau D."/>
            <person name="Katinka M."/>
            <person name="Keller A.-M."/>
            <person name="Kissmehl R."/>
            <person name="Klotz C."/>
            <person name="Koll F."/>
            <person name="Le Moue A."/>
            <person name="Lepere C."/>
            <person name="Malinsky S."/>
            <person name="Nowacki M."/>
            <person name="Nowak J.K."/>
            <person name="Plattner H."/>
            <person name="Poulain J."/>
            <person name="Ruiz F."/>
            <person name="Serrano V."/>
            <person name="Zagulski M."/>
            <person name="Dessen P."/>
            <person name="Betermier M."/>
            <person name="Weissenbach J."/>
            <person name="Scarpelli C."/>
            <person name="Schachter V."/>
            <person name="Sperling L."/>
            <person name="Meyer E."/>
            <person name="Cohen J."/>
            <person name="Wincker P."/>
        </authorList>
    </citation>
    <scope>NUCLEOTIDE SEQUENCE [LARGE SCALE GENOMIC DNA]</scope>
    <source>
        <strain evidence="7 8">Stock d4-2</strain>
    </source>
</reference>
<dbReference type="Gene3D" id="1.20.1540.10">
    <property type="entry name" value="Rhomboid-like"/>
    <property type="match status" value="1"/>
</dbReference>
<dbReference type="HOGENOM" id="CLU_1032308_0_0_1"/>
<keyword evidence="8" id="KW-1185">Reference proteome</keyword>
<evidence type="ECO:0000256" key="5">
    <source>
        <dbReference type="SAM" id="Phobius"/>
    </source>
</evidence>
<feature type="transmembrane region" description="Helical" evidence="5">
    <location>
        <begin position="168"/>
        <end position="193"/>
    </location>
</feature>
<evidence type="ECO:0000256" key="2">
    <source>
        <dbReference type="ARBA" id="ARBA00022692"/>
    </source>
</evidence>
<dbReference type="GO" id="GO:0004252">
    <property type="term" value="F:serine-type endopeptidase activity"/>
    <property type="evidence" value="ECO:0007669"/>
    <property type="project" value="InterPro"/>
</dbReference>
<dbReference type="GeneID" id="5046266"/>
<dbReference type="RefSeq" id="XP_001460481.1">
    <property type="nucleotide sequence ID" value="XM_001460444.2"/>
</dbReference>
<dbReference type="Proteomes" id="UP000000600">
    <property type="component" value="Unassembled WGS sequence"/>
</dbReference>
<accession>A0ECR7</accession>
<sequence length="265" mass="31389">MTLIDNLKTIWNSISFGTKFVLFISIICYLIDYYYEEYYYTLFVNIPKKTILQYQFWRILIPQFFHGNIQNLAISLLGFLYFAIQTEKKFGSVQFFVDIFIKNLIIQIIFVAFCFGFSYLDEEMLIANSFGFWNLSFIYQMRRALNDDDETQKFLCFSLNFQQKYLPALFFLIMNFIVFPRLDLVGATIFSFVENQFFDGFSFRLSSAFQKKCENSFPFKFVSSRLDFFNIEQVDESFDSKKGTSSVEFGIISTVETKPKQEKSN</sequence>
<dbReference type="OMA" id="EEMLIAN"/>
<feature type="transmembrane region" description="Helical" evidence="5">
    <location>
        <begin position="16"/>
        <end position="35"/>
    </location>
</feature>
<proteinExistence type="predicted"/>
<evidence type="ECO:0000256" key="3">
    <source>
        <dbReference type="ARBA" id="ARBA00022989"/>
    </source>
</evidence>
<evidence type="ECO:0000259" key="6">
    <source>
        <dbReference type="Pfam" id="PF01694"/>
    </source>
</evidence>
<dbReference type="SUPFAM" id="SSF144091">
    <property type="entry name" value="Rhomboid-like"/>
    <property type="match status" value="1"/>
</dbReference>
<dbReference type="AlphaFoldDB" id="A0ECR7"/>
<comment type="subcellular location">
    <subcellularLocation>
        <location evidence="1">Membrane</location>
        <topology evidence="1">Multi-pass membrane protein</topology>
    </subcellularLocation>
</comment>
<feature type="transmembrane region" description="Helical" evidence="5">
    <location>
        <begin position="64"/>
        <end position="83"/>
    </location>
</feature>
<feature type="domain" description="Peptidase S54 rhomboid" evidence="6">
    <location>
        <begin position="55"/>
        <end position="113"/>
    </location>
</feature>
<dbReference type="EMBL" id="CT868671">
    <property type="protein sequence ID" value="CAK93084.1"/>
    <property type="molecule type" value="Genomic_DNA"/>
</dbReference>
<dbReference type="GO" id="GO:0016020">
    <property type="term" value="C:membrane"/>
    <property type="evidence" value="ECO:0007669"/>
    <property type="project" value="UniProtKB-SubCell"/>
</dbReference>
<protein>
    <recommendedName>
        <fullName evidence="6">Peptidase S54 rhomboid domain-containing protein</fullName>
    </recommendedName>
</protein>
<dbReference type="OrthoDB" id="307351at2759"/>
<name>A0ECR7_PARTE</name>
<dbReference type="InterPro" id="IPR035952">
    <property type="entry name" value="Rhomboid-like_sf"/>
</dbReference>
<evidence type="ECO:0000256" key="4">
    <source>
        <dbReference type="ARBA" id="ARBA00023136"/>
    </source>
</evidence>
<feature type="transmembrane region" description="Helical" evidence="5">
    <location>
        <begin position="95"/>
        <end position="120"/>
    </location>
</feature>
<dbReference type="InParanoid" id="A0ECR7"/>
<evidence type="ECO:0000313" key="7">
    <source>
        <dbReference type="EMBL" id="CAK93084.1"/>
    </source>
</evidence>
<dbReference type="InterPro" id="IPR022764">
    <property type="entry name" value="Peptidase_S54_rhomboid_dom"/>
</dbReference>
<keyword evidence="2 5" id="KW-0812">Transmembrane</keyword>
<organism evidence="7 8">
    <name type="scientific">Paramecium tetraurelia</name>
    <dbReference type="NCBI Taxonomy" id="5888"/>
    <lineage>
        <taxon>Eukaryota</taxon>
        <taxon>Sar</taxon>
        <taxon>Alveolata</taxon>
        <taxon>Ciliophora</taxon>
        <taxon>Intramacronucleata</taxon>
        <taxon>Oligohymenophorea</taxon>
        <taxon>Peniculida</taxon>
        <taxon>Parameciidae</taxon>
        <taxon>Paramecium</taxon>
    </lineage>
</organism>
<dbReference type="KEGG" id="ptm:GSPATT00003953001"/>
<evidence type="ECO:0000256" key="1">
    <source>
        <dbReference type="ARBA" id="ARBA00004141"/>
    </source>
</evidence>
<gene>
    <name evidence="7" type="ORF">GSPATT00003953001</name>
</gene>
<dbReference type="Pfam" id="PF01694">
    <property type="entry name" value="Rhomboid"/>
    <property type="match status" value="1"/>
</dbReference>